<dbReference type="GO" id="GO:0009435">
    <property type="term" value="P:NAD+ biosynthetic process"/>
    <property type="evidence" value="ECO:0007669"/>
    <property type="project" value="UniProtKB-UniRule"/>
</dbReference>
<evidence type="ECO:0000256" key="6">
    <source>
        <dbReference type="ARBA" id="ARBA00022741"/>
    </source>
</evidence>
<protein>
    <recommendedName>
        <fullName evidence="10">Probable nicotinate-nucleotide adenylyltransferase</fullName>
        <ecNumber evidence="10">2.7.7.18</ecNumber>
    </recommendedName>
    <alternativeName>
        <fullName evidence="10">Deamido-NAD(+) diphosphorylase</fullName>
    </alternativeName>
    <alternativeName>
        <fullName evidence="10">Deamido-NAD(+) pyrophosphorylase</fullName>
    </alternativeName>
    <alternativeName>
        <fullName evidence="10">Nicotinate mononucleotide adenylyltransferase</fullName>
        <shortName evidence="10">NaMN adenylyltransferase</shortName>
    </alternativeName>
</protein>
<evidence type="ECO:0000256" key="1">
    <source>
        <dbReference type="ARBA" id="ARBA00002324"/>
    </source>
</evidence>
<evidence type="ECO:0000256" key="9">
    <source>
        <dbReference type="ARBA" id="ARBA00048721"/>
    </source>
</evidence>
<dbReference type="SUPFAM" id="SSF52374">
    <property type="entry name" value="Nucleotidylyl transferase"/>
    <property type="match status" value="1"/>
</dbReference>
<comment type="pathway">
    <text evidence="2 10">Cofactor biosynthesis; NAD(+) biosynthesis; deamido-NAD(+) from nicotinate D-ribonucleotide: step 1/1.</text>
</comment>
<organism evidence="12 13">
    <name type="scientific">Candidatus Roizmanbacteria bacterium CG_4_8_14_3_um_filter_36_10</name>
    <dbReference type="NCBI Taxonomy" id="1974834"/>
    <lineage>
        <taxon>Bacteria</taxon>
        <taxon>Candidatus Roizmaniibacteriota</taxon>
    </lineage>
</organism>
<comment type="similarity">
    <text evidence="10">Belongs to the NadD family.</text>
</comment>
<keyword evidence="6 10" id="KW-0547">Nucleotide-binding</keyword>
<evidence type="ECO:0000256" key="7">
    <source>
        <dbReference type="ARBA" id="ARBA00022840"/>
    </source>
</evidence>
<comment type="function">
    <text evidence="1 10">Catalyzes the reversible adenylation of nicotinate mononucleotide (NaMN) to nicotinic acid adenine dinucleotide (NaAD).</text>
</comment>
<dbReference type="HAMAP" id="MF_00244">
    <property type="entry name" value="NaMN_adenylyltr"/>
    <property type="match status" value="1"/>
</dbReference>
<evidence type="ECO:0000256" key="5">
    <source>
        <dbReference type="ARBA" id="ARBA00022695"/>
    </source>
</evidence>
<dbReference type="CDD" id="cd02165">
    <property type="entry name" value="NMNAT"/>
    <property type="match status" value="1"/>
</dbReference>
<dbReference type="PANTHER" id="PTHR39321">
    <property type="entry name" value="NICOTINATE-NUCLEOTIDE ADENYLYLTRANSFERASE-RELATED"/>
    <property type="match status" value="1"/>
</dbReference>
<dbReference type="PANTHER" id="PTHR39321:SF3">
    <property type="entry name" value="PHOSPHOPANTETHEINE ADENYLYLTRANSFERASE"/>
    <property type="match status" value="1"/>
</dbReference>
<evidence type="ECO:0000256" key="4">
    <source>
        <dbReference type="ARBA" id="ARBA00022679"/>
    </source>
</evidence>
<sequence length="196" mass="22819">MNIAILGGSFNPPHLGHLLIADQILKFTECDEVWLTPCYHHTFAKNLAPVKDRVAMVKLLDRTNSKIKYCGEEIENKLSGDSIDLLNILKKKYPHHKFFFIIGSDNLSGFKRWGHWEKLIRENNFLIFPRPGFSTNLVDYDLDDPSFRFKTINNSLIVTTDISSTIIRERIKKNLSVKHFLPEKVEQYILINKLYI</sequence>
<dbReference type="UniPathway" id="UPA00253">
    <property type="reaction ID" value="UER00332"/>
</dbReference>
<dbReference type="AlphaFoldDB" id="A0A2M8GLL5"/>
<name>A0A2M8GLL5_9BACT</name>
<evidence type="ECO:0000256" key="10">
    <source>
        <dbReference type="HAMAP-Rule" id="MF_00244"/>
    </source>
</evidence>
<keyword evidence="4 10" id="KW-0808">Transferase</keyword>
<comment type="catalytic activity">
    <reaction evidence="9 10">
        <text>nicotinate beta-D-ribonucleotide + ATP + H(+) = deamido-NAD(+) + diphosphate</text>
        <dbReference type="Rhea" id="RHEA:22860"/>
        <dbReference type="ChEBI" id="CHEBI:15378"/>
        <dbReference type="ChEBI" id="CHEBI:30616"/>
        <dbReference type="ChEBI" id="CHEBI:33019"/>
        <dbReference type="ChEBI" id="CHEBI:57502"/>
        <dbReference type="ChEBI" id="CHEBI:58437"/>
        <dbReference type="EC" id="2.7.7.18"/>
    </reaction>
</comment>
<evidence type="ECO:0000256" key="8">
    <source>
        <dbReference type="ARBA" id="ARBA00023027"/>
    </source>
</evidence>
<proteinExistence type="inferred from homology"/>
<dbReference type="InterPro" id="IPR005248">
    <property type="entry name" value="NadD/NMNAT"/>
</dbReference>
<reference evidence="13" key="1">
    <citation type="submission" date="2017-09" db="EMBL/GenBank/DDBJ databases">
        <title>Depth-based differentiation of microbial function through sediment-hosted aquifers and enrichment of novel symbionts in the deep terrestrial subsurface.</title>
        <authorList>
            <person name="Probst A.J."/>
            <person name="Ladd B."/>
            <person name="Jarett J.K."/>
            <person name="Geller-Mcgrath D.E."/>
            <person name="Sieber C.M.K."/>
            <person name="Emerson J.B."/>
            <person name="Anantharaman K."/>
            <person name="Thomas B.C."/>
            <person name="Malmstrom R."/>
            <person name="Stieglmeier M."/>
            <person name="Klingl A."/>
            <person name="Woyke T."/>
            <person name="Ryan C.M."/>
            <person name="Banfield J.F."/>
        </authorList>
    </citation>
    <scope>NUCLEOTIDE SEQUENCE [LARGE SCALE GENOMIC DNA]</scope>
</reference>
<keyword evidence="8 10" id="KW-0520">NAD</keyword>
<dbReference type="Pfam" id="PF01467">
    <property type="entry name" value="CTP_transf_like"/>
    <property type="match status" value="1"/>
</dbReference>
<dbReference type="Gene3D" id="3.40.50.620">
    <property type="entry name" value="HUPs"/>
    <property type="match status" value="1"/>
</dbReference>
<gene>
    <name evidence="10 12" type="primary">nadD</name>
    <name evidence="12" type="ORF">CO007_04595</name>
</gene>
<keyword evidence="7 10" id="KW-0067">ATP-binding</keyword>
<dbReference type="InterPro" id="IPR004821">
    <property type="entry name" value="Cyt_trans-like"/>
</dbReference>
<dbReference type="Proteomes" id="UP000229370">
    <property type="component" value="Unassembled WGS sequence"/>
</dbReference>
<dbReference type="NCBIfam" id="TIGR00482">
    <property type="entry name" value="nicotinate (nicotinamide) nucleotide adenylyltransferase"/>
    <property type="match status" value="1"/>
</dbReference>
<dbReference type="NCBIfam" id="TIGR00125">
    <property type="entry name" value="cyt_tran_rel"/>
    <property type="match status" value="1"/>
</dbReference>
<dbReference type="GO" id="GO:0004515">
    <property type="term" value="F:nicotinate-nucleotide adenylyltransferase activity"/>
    <property type="evidence" value="ECO:0007669"/>
    <property type="project" value="UniProtKB-UniRule"/>
</dbReference>
<evidence type="ECO:0000256" key="2">
    <source>
        <dbReference type="ARBA" id="ARBA00005019"/>
    </source>
</evidence>
<dbReference type="EC" id="2.7.7.18" evidence="10"/>
<keyword evidence="5 10" id="KW-0548">Nucleotidyltransferase</keyword>
<accession>A0A2M8GLL5</accession>
<evidence type="ECO:0000313" key="12">
    <source>
        <dbReference type="EMBL" id="PJC81443.1"/>
    </source>
</evidence>
<dbReference type="GO" id="GO:0005524">
    <property type="term" value="F:ATP binding"/>
    <property type="evidence" value="ECO:0007669"/>
    <property type="project" value="UniProtKB-KW"/>
</dbReference>
<feature type="domain" description="Cytidyltransferase-like" evidence="11">
    <location>
        <begin position="5"/>
        <end position="170"/>
    </location>
</feature>
<dbReference type="InterPro" id="IPR014729">
    <property type="entry name" value="Rossmann-like_a/b/a_fold"/>
</dbReference>
<keyword evidence="3 10" id="KW-0662">Pyridine nucleotide biosynthesis</keyword>
<evidence type="ECO:0000259" key="11">
    <source>
        <dbReference type="Pfam" id="PF01467"/>
    </source>
</evidence>
<evidence type="ECO:0000313" key="13">
    <source>
        <dbReference type="Proteomes" id="UP000229370"/>
    </source>
</evidence>
<evidence type="ECO:0000256" key="3">
    <source>
        <dbReference type="ARBA" id="ARBA00022642"/>
    </source>
</evidence>
<comment type="caution">
    <text evidence="12">The sequence shown here is derived from an EMBL/GenBank/DDBJ whole genome shotgun (WGS) entry which is preliminary data.</text>
</comment>
<dbReference type="EMBL" id="PFQK01000080">
    <property type="protein sequence ID" value="PJC81443.1"/>
    <property type="molecule type" value="Genomic_DNA"/>
</dbReference>